<dbReference type="InterPro" id="IPR036097">
    <property type="entry name" value="HisK_dim/P_sf"/>
</dbReference>
<dbReference type="InterPro" id="IPR004358">
    <property type="entry name" value="Sig_transdc_His_kin-like_C"/>
</dbReference>
<dbReference type="Gene3D" id="2.60.40.2380">
    <property type="match status" value="1"/>
</dbReference>
<sequence>MFLLFNVSGPPGFLRALLALCAFLCAQVQAGDLRIDDKGLAAPLVLTPYWDVLEDREQRLGIAEVTAADMAARFKPSNMRSDSLNFGPRSSAIWLRIQLRNASPQQVERLLEVSFTHLHSVEFYTPRAGGYDRIVTGHSRPFAERPINHRHFVFPVHVAAESSGVYFLRVASGTSLDIPTKLWEPQTFNRQSMHEYIGQSLYFGMQLALGLYNLLLFASLRDRTYLYYVLFVCANALSIIAFSGLGFQFLWPNMPEWSMISSMIGFALTGITLLLFQRRLLATYDTVPWLDRVMRVFLALNILQIIAFFVFPYHRIIAIAIGLDAANMLLALIVGVVCKLRGQRSARFFLLAFSCLVFTAILTALRSYGVPDIPNFMTVYGMQIGSAIEMLLLSLALADRFNQMRREKELAQQQLVDALKRSERILEQRVLERTAELSRINQELREHERALEIAKQGAEDASRMKSAFLANMSHEIRTPMNAVIGMAYLALRTDLNGKQRDYVEKIHRAAVSLLGIIDDILDFSKIEAGKLAIDNNDFSLHDLLGHVSTVTSQRASDKKLGYVFDIGEDVPVHLNGDALRLGQVLVNLMSNAIKFTHAGEVRLRCRVHAIDEAGVDLRFEVQDSGIGMAPEQQARLFQAFSQADTSTTRKYGGTGLGLAISRRLVEMMGGGISLHSEPGVGSVFTFTVRLGFGALTKAALPSLPERLKASRVLVVDDNPAAREIICDLVEGFGLRADSEENALDALAALRRADGGEPYDLVLADLGMPGMNGLQLAQEIADGGLSRPPKVILITAFGRDDVMRQAEHAPLAAVLFKPIDQSLLHDTFVKVLASDAPVRAPGLHGRPLPRFDGRRVLLVEDNDVNQEIAREMLTAAGLQVDIAGNGWIALEQVFGAGPGGYDLVLMDIQMPEMGGHAATRRIRMDERFIDLPIIAMTAHASAADREACIASGMQDHITKPIDPEAFYSTLARWLEQARGDAMPHAPRPGDHTALARAAAPPGGQALPVEIPGFDTVDTIERLSGDVDLYHRVLEMLIPSLAGTLAKFNAAVAASDVDATRSAVHTVRGMVANVGATSLTRHAAELEAMLNSRMAPPEYLQRFRGMVEETLRHVEQGLAERKAA</sequence>
<evidence type="ECO:0000256" key="15">
    <source>
        <dbReference type="SAM" id="Phobius"/>
    </source>
</evidence>
<evidence type="ECO:0000256" key="1">
    <source>
        <dbReference type="ARBA" id="ARBA00000085"/>
    </source>
</evidence>
<feature type="domain" description="Histidine kinase" evidence="17">
    <location>
        <begin position="471"/>
        <end position="692"/>
    </location>
</feature>
<dbReference type="InterPro" id="IPR011006">
    <property type="entry name" value="CheY-like_superfamily"/>
</dbReference>
<feature type="chain" id="PRO_5046905824" description="histidine kinase" evidence="16">
    <location>
        <begin position="31"/>
        <end position="1122"/>
    </location>
</feature>
<keyword evidence="9 15" id="KW-1133">Transmembrane helix</keyword>
<dbReference type="PROSITE" id="PS50109">
    <property type="entry name" value="HIS_KIN"/>
    <property type="match status" value="1"/>
</dbReference>
<keyword evidence="21" id="KW-1185">Reference proteome</keyword>
<keyword evidence="14" id="KW-0175">Coiled coil</keyword>
<name>A0ABU6JB36_9BURK</name>
<comment type="catalytic activity">
    <reaction evidence="1">
        <text>ATP + protein L-histidine = ADP + protein N-phospho-L-histidine.</text>
        <dbReference type="EC" id="2.7.13.3"/>
    </reaction>
</comment>
<dbReference type="Gene3D" id="1.10.287.130">
    <property type="match status" value="1"/>
</dbReference>
<dbReference type="InterPro" id="IPR008207">
    <property type="entry name" value="Sig_transdc_His_kin_Hpt_dom"/>
</dbReference>
<evidence type="ECO:0000256" key="12">
    <source>
        <dbReference type="PROSITE-ProRule" id="PRU00110"/>
    </source>
</evidence>
<dbReference type="InterPro" id="IPR001789">
    <property type="entry name" value="Sig_transdc_resp-reg_receiver"/>
</dbReference>
<feature type="modified residue" description="4-aspartylphosphate" evidence="13">
    <location>
        <position position="764"/>
    </location>
</feature>
<evidence type="ECO:0000256" key="7">
    <source>
        <dbReference type="ARBA" id="ARBA00022741"/>
    </source>
</evidence>
<evidence type="ECO:0000256" key="14">
    <source>
        <dbReference type="SAM" id="Coils"/>
    </source>
</evidence>
<comment type="subcellular location">
    <subcellularLocation>
        <location evidence="2">Cell membrane</location>
        <topology evidence="2">Multi-pass membrane protein</topology>
    </subcellularLocation>
</comment>
<evidence type="ECO:0000259" key="17">
    <source>
        <dbReference type="PROSITE" id="PS50109"/>
    </source>
</evidence>
<keyword evidence="8" id="KW-0067">ATP-binding</keyword>
<dbReference type="InterPro" id="IPR005467">
    <property type="entry name" value="His_kinase_dom"/>
</dbReference>
<dbReference type="Pfam" id="PF02518">
    <property type="entry name" value="HATPase_c"/>
    <property type="match status" value="1"/>
</dbReference>
<dbReference type="InterPro" id="IPR036890">
    <property type="entry name" value="HATPase_C_sf"/>
</dbReference>
<feature type="coiled-coil region" evidence="14">
    <location>
        <begin position="401"/>
        <end position="464"/>
    </location>
</feature>
<evidence type="ECO:0000256" key="2">
    <source>
        <dbReference type="ARBA" id="ARBA00004651"/>
    </source>
</evidence>
<evidence type="ECO:0000313" key="20">
    <source>
        <dbReference type="EMBL" id="MEC4720866.1"/>
    </source>
</evidence>
<evidence type="ECO:0000256" key="3">
    <source>
        <dbReference type="ARBA" id="ARBA00012438"/>
    </source>
</evidence>
<feature type="transmembrane region" description="Helical" evidence="15">
    <location>
        <begin position="316"/>
        <end position="336"/>
    </location>
</feature>
<dbReference type="Gene3D" id="3.30.565.10">
    <property type="entry name" value="Histidine kinase-like ATPase, C-terminal domain"/>
    <property type="match status" value="1"/>
</dbReference>
<dbReference type="PROSITE" id="PS50110">
    <property type="entry name" value="RESPONSE_REGULATORY"/>
    <property type="match status" value="2"/>
</dbReference>
<dbReference type="CDD" id="cd00082">
    <property type="entry name" value="HisKA"/>
    <property type="match status" value="1"/>
</dbReference>
<dbReference type="InterPro" id="IPR011622">
    <property type="entry name" value="7TMR_DISM_rcpt_extracell_dom2"/>
</dbReference>
<feature type="domain" description="HPt" evidence="19">
    <location>
        <begin position="1024"/>
        <end position="1119"/>
    </location>
</feature>
<dbReference type="EMBL" id="JAWIIV010000014">
    <property type="protein sequence ID" value="MEC4720866.1"/>
    <property type="molecule type" value="Genomic_DNA"/>
</dbReference>
<dbReference type="Pfam" id="PF01627">
    <property type="entry name" value="Hpt"/>
    <property type="match status" value="1"/>
</dbReference>
<organism evidence="20 21">
    <name type="scientific">Noviherbaspirillum album</name>
    <dbReference type="NCBI Taxonomy" id="3080276"/>
    <lineage>
        <taxon>Bacteria</taxon>
        <taxon>Pseudomonadati</taxon>
        <taxon>Pseudomonadota</taxon>
        <taxon>Betaproteobacteria</taxon>
        <taxon>Burkholderiales</taxon>
        <taxon>Oxalobacteraceae</taxon>
        <taxon>Noviherbaspirillum</taxon>
    </lineage>
</organism>
<evidence type="ECO:0000256" key="16">
    <source>
        <dbReference type="SAM" id="SignalP"/>
    </source>
</evidence>
<feature type="transmembrane region" description="Helical" evidence="15">
    <location>
        <begin position="348"/>
        <end position="368"/>
    </location>
</feature>
<evidence type="ECO:0000313" key="21">
    <source>
        <dbReference type="Proteomes" id="UP001352263"/>
    </source>
</evidence>
<dbReference type="InterPro" id="IPR011623">
    <property type="entry name" value="7TMR_DISM_rcpt_extracell_dom1"/>
</dbReference>
<evidence type="ECO:0000259" key="19">
    <source>
        <dbReference type="PROSITE" id="PS50894"/>
    </source>
</evidence>
<dbReference type="PROSITE" id="PS50894">
    <property type="entry name" value="HPT"/>
    <property type="match status" value="1"/>
</dbReference>
<feature type="transmembrane region" description="Helical" evidence="15">
    <location>
        <begin position="225"/>
        <end position="251"/>
    </location>
</feature>
<dbReference type="SUPFAM" id="SSF47226">
    <property type="entry name" value="Histidine-containing phosphotransfer domain, HPT domain"/>
    <property type="match status" value="1"/>
</dbReference>
<dbReference type="EC" id="2.7.13.3" evidence="3"/>
<keyword evidence="11 15" id="KW-0472">Membrane</keyword>
<proteinExistence type="predicted"/>
<keyword evidence="16" id="KW-0732">Signal</keyword>
<feature type="domain" description="Response regulatory" evidence="18">
    <location>
        <begin position="854"/>
        <end position="973"/>
    </location>
</feature>
<evidence type="ECO:0000256" key="8">
    <source>
        <dbReference type="ARBA" id="ARBA00022840"/>
    </source>
</evidence>
<gene>
    <name evidence="20" type="ORF">RY831_17000</name>
</gene>
<dbReference type="InterPro" id="IPR003594">
    <property type="entry name" value="HATPase_dom"/>
</dbReference>
<dbReference type="CDD" id="cd16922">
    <property type="entry name" value="HATPase_EvgS-ArcB-TorS-like"/>
    <property type="match status" value="1"/>
</dbReference>
<feature type="domain" description="Response regulatory" evidence="18">
    <location>
        <begin position="711"/>
        <end position="831"/>
    </location>
</feature>
<reference evidence="20 21" key="1">
    <citation type="submission" date="2023-10" db="EMBL/GenBank/DDBJ databases">
        <title>Noviherbaspirillum sp. CPCC 100848 genome assembly.</title>
        <authorList>
            <person name="Li X.Y."/>
            <person name="Fang X.M."/>
        </authorList>
    </citation>
    <scope>NUCLEOTIDE SEQUENCE [LARGE SCALE GENOMIC DNA]</scope>
    <source>
        <strain evidence="20 21">CPCC 100848</strain>
    </source>
</reference>
<dbReference type="Pfam" id="PF07696">
    <property type="entry name" value="7TMR-DISMED2"/>
    <property type="match status" value="1"/>
</dbReference>
<dbReference type="Pfam" id="PF07695">
    <property type="entry name" value="7TMR-DISM_7TM"/>
    <property type="match status" value="1"/>
</dbReference>
<feature type="signal peptide" evidence="16">
    <location>
        <begin position="1"/>
        <end position="30"/>
    </location>
</feature>
<comment type="caution">
    <text evidence="20">The sequence shown here is derived from an EMBL/GenBank/DDBJ whole genome shotgun (WGS) entry which is preliminary data.</text>
</comment>
<dbReference type="SMART" id="SM00388">
    <property type="entry name" value="HisKA"/>
    <property type="match status" value="1"/>
</dbReference>
<keyword evidence="7" id="KW-0547">Nucleotide-binding</keyword>
<feature type="transmembrane region" description="Helical" evidence="15">
    <location>
        <begin position="257"/>
        <end position="277"/>
    </location>
</feature>
<evidence type="ECO:0000256" key="9">
    <source>
        <dbReference type="ARBA" id="ARBA00022989"/>
    </source>
</evidence>
<dbReference type="RefSeq" id="WP_326507580.1">
    <property type="nucleotide sequence ID" value="NZ_JAWIIV010000014.1"/>
</dbReference>
<dbReference type="PANTHER" id="PTHR45339">
    <property type="entry name" value="HYBRID SIGNAL TRANSDUCTION HISTIDINE KINASE J"/>
    <property type="match status" value="1"/>
</dbReference>
<evidence type="ECO:0000256" key="13">
    <source>
        <dbReference type="PROSITE-ProRule" id="PRU00169"/>
    </source>
</evidence>
<accession>A0ABU6JB36</accession>
<dbReference type="PANTHER" id="PTHR45339:SF1">
    <property type="entry name" value="HYBRID SIGNAL TRANSDUCTION HISTIDINE KINASE J"/>
    <property type="match status" value="1"/>
</dbReference>
<dbReference type="Pfam" id="PF00072">
    <property type="entry name" value="Response_reg"/>
    <property type="match status" value="2"/>
</dbReference>
<keyword evidence="6 15" id="KW-0812">Transmembrane</keyword>
<evidence type="ECO:0000256" key="6">
    <source>
        <dbReference type="ARBA" id="ARBA00022692"/>
    </source>
</evidence>
<feature type="transmembrane region" description="Helical" evidence="15">
    <location>
        <begin position="200"/>
        <end position="218"/>
    </location>
</feature>
<dbReference type="CDD" id="cd17546">
    <property type="entry name" value="REC_hyHK_CKI1_RcsC-like"/>
    <property type="match status" value="2"/>
</dbReference>
<dbReference type="Gene3D" id="1.20.120.160">
    <property type="entry name" value="HPT domain"/>
    <property type="match status" value="1"/>
</dbReference>
<dbReference type="SMART" id="SM00387">
    <property type="entry name" value="HATPase_c"/>
    <property type="match status" value="1"/>
</dbReference>
<dbReference type="Proteomes" id="UP001352263">
    <property type="component" value="Unassembled WGS sequence"/>
</dbReference>
<dbReference type="Gene3D" id="3.40.50.2300">
    <property type="match status" value="2"/>
</dbReference>
<keyword evidence="5 13" id="KW-0597">Phosphoprotein</keyword>
<dbReference type="SUPFAM" id="SSF55874">
    <property type="entry name" value="ATPase domain of HSP90 chaperone/DNA topoisomerase II/histidine kinase"/>
    <property type="match status" value="1"/>
</dbReference>
<evidence type="ECO:0000259" key="18">
    <source>
        <dbReference type="PROSITE" id="PS50110"/>
    </source>
</evidence>
<feature type="modified residue" description="Phosphohistidine" evidence="12">
    <location>
        <position position="1063"/>
    </location>
</feature>
<evidence type="ECO:0000256" key="4">
    <source>
        <dbReference type="ARBA" id="ARBA00022475"/>
    </source>
</evidence>
<feature type="transmembrane region" description="Helical" evidence="15">
    <location>
        <begin position="289"/>
        <end position="310"/>
    </location>
</feature>
<dbReference type="SMART" id="SM00448">
    <property type="entry name" value="REC"/>
    <property type="match status" value="2"/>
</dbReference>
<keyword evidence="10" id="KW-0902">Two-component regulatory system</keyword>
<dbReference type="SUPFAM" id="SSF47384">
    <property type="entry name" value="Homodimeric domain of signal transducing histidine kinase"/>
    <property type="match status" value="1"/>
</dbReference>
<keyword evidence="4" id="KW-1003">Cell membrane</keyword>
<dbReference type="InterPro" id="IPR003661">
    <property type="entry name" value="HisK_dim/P_dom"/>
</dbReference>
<dbReference type="Pfam" id="PF00512">
    <property type="entry name" value="HisKA"/>
    <property type="match status" value="1"/>
</dbReference>
<evidence type="ECO:0000256" key="11">
    <source>
        <dbReference type="ARBA" id="ARBA00023136"/>
    </source>
</evidence>
<dbReference type="SUPFAM" id="SSF52172">
    <property type="entry name" value="CheY-like"/>
    <property type="match status" value="2"/>
</dbReference>
<dbReference type="PRINTS" id="PR00344">
    <property type="entry name" value="BCTRLSENSOR"/>
</dbReference>
<evidence type="ECO:0000256" key="5">
    <source>
        <dbReference type="ARBA" id="ARBA00022553"/>
    </source>
</evidence>
<feature type="modified residue" description="4-aspartylphosphate" evidence="13">
    <location>
        <position position="906"/>
    </location>
</feature>
<evidence type="ECO:0000256" key="10">
    <source>
        <dbReference type="ARBA" id="ARBA00023012"/>
    </source>
</evidence>
<protein>
    <recommendedName>
        <fullName evidence="3">histidine kinase</fullName>
        <ecNumber evidence="3">2.7.13.3</ecNumber>
    </recommendedName>
</protein>
<dbReference type="InterPro" id="IPR036641">
    <property type="entry name" value="HPT_dom_sf"/>
</dbReference>